<feature type="compositionally biased region" description="Low complexity" evidence="2">
    <location>
        <begin position="1075"/>
        <end position="1094"/>
    </location>
</feature>
<dbReference type="PANTHER" id="PTHR45589">
    <property type="entry name" value="WD REPEAT DOMAIN 62, ISOFORM G"/>
    <property type="match status" value="1"/>
</dbReference>
<dbReference type="PANTHER" id="PTHR45589:SF1">
    <property type="entry name" value="WD REPEAT DOMAIN 62, ISOFORM G"/>
    <property type="match status" value="1"/>
</dbReference>
<feature type="region of interest" description="Disordered" evidence="2">
    <location>
        <begin position="107"/>
        <end position="138"/>
    </location>
</feature>
<dbReference type="InterPro" id="IPR001680">
    <property type="entry name" value="WD40_rpt"/>
</dbReference>
<evidence type="ECO:0008006" key="5">
    <source>
        <dbReference type="Google" id="ProtNLM"/>
    </source>
</evidence>
<sequence length="1245" mass="132854">MATTSTPNSKSLPAHLKLTPNNPINASTTSLARSIHVPKSPLRRSLTDTREALGLNLKRMIGTTTSSPSGLASHAASGSIAFCTGAAVCVVKVDENLHIKSRHFLRARPSASAHPSTSAGPSSSVPSTPEAPSSSRIRSSIAARDSGIGFSPIREFDSPGKGEEAKWSVRDRVKAASTVSFSPDGRYIAVGETGHNPRVLIYNISAGLENAGNDLVPFAILTEHTFGVKSVAFSPCSQFLASIGTINDGCLYVWSMPGAKGGPVKLHSSNRCTNIVQDMTWIGKGLITVGLRHVKIWKMEEEPAVPSPQANSKSLHMIFEKFSHGKSKQPIRSQGPNVLGGRNALLGPLLEEMFISVTAISDDRAIIATEKGDICVIDDGLQRVSKVASADSGVTCLAVDPQRKFAWAACKQGTIRTLKLQDIANPLTPPESPSSRSGSPILPLGCKPANVIAMAAMGQNLFLIDTNRSIKVVSLKYHEGLPTPDSVSYEFPAHKSAVNGVRLMPPSAHIQADFFTWSACGTVLFWDNHGNSQNELVVELEQPKDADEDVKNELKVVEFSGTGELIVTGDKFGVLRVIQASDRSSNHVVKAHSGEIMSISIYEGEKFTIISSCARDRTVQLFTKKKRPGSVWTLTQTLDEHTASVTGVMFMDNGTKLLSSSADRTIVVRELAVKEKDNGEVDMLAYLAARTITLKATPLHMASFNENSPLLLTSTTGRQVFRFDITTGRELHCFKCTDENGESVILDTVTPGRDVTFGKGKLMAGISSTDKSVRIYDMAGNLVEREWGHTEGVTDVAMFEAPGSGEDGRRLTLISTGTDGTVMIWSYNSKLIGDADSADGISISDITASKAPIRKVLSKAEIMELTTGKGSDAASIASGKTNHKENRKDSLLGVDWGSFSDVETASITPTPSIIRKVDSSPIPSNPEPVQRPTTAAPPPPPPPPPAATTNNTVPGARSKLTERPKSAIISTSPPKQPKKSHRNSLAGMPKPGTTSSTNLSAPTKDHVSRAPSRGSRTTSRTDTTRSQTDTETSGSTGTVKRKLRLPTRPRDPSPSTTNSSKTSKSTSGVAGALASRRGSNSTSSRVSSIRTSGTAMHSNSNSSREVSGEIANANALSEQMTRSLGIFRRRVESTQYAIKPEVRKELEKELLATLKCIGCPVPTTVTPTVSISGDEGAMSPRSMANGGPAYTYDSGGSADGLGLRMDDQMMALVTTYSERLLSVVQNKLPELTSPRPGLSEPRSRR</sequence>
<proteinExistence type="predicted"/>
<protein>
    <recommendedName>
        <fullName evidence="5">WD40 repeat-like protein</fullName>
    </recommendedName>
</protein>
<dbReference type="InterPro" id="IPR015943">
    <property type="entry name" value="WD40/YVTN_repeat-like_dom_sf"/>
</dbReference>
<dbReference type="InterPro" id="IPR052779">
    <property type="entry name" value="WDR62"/>
</dbReference>
<feature type="compositionally biased region" description="Low complexity" evidence="2">
    <location>
        <begin position="1009"/>
        <end position="1033"/>
    </location>
</feature>
<feature type="repeat" description="WD" evidence="1">
    <location>
        <begin position="638"/>
        <end position="671"/>
    </location>
</feature>
<evidence type="ECO:0000256" key="1">
    <source>
        <dbReference type="PROSITE-ProRule" id="PRU00221"/>
    </source>
</evidence>
<feature type="region of interest" description="Disordered" evidence="2">
    <location>
        <begin position="910"/>
        <end position="1105"/>
    </location>
</feature>
<dbReference type="EMBL" id="JAVHJL010000004">
    <property type="protein sequence ID" value="KAK6504798.1"/>
    <property type="molecule type" value="Genomic_DNA"/>
</dbReference>
<feature type="compositionally biased region" description="Pro residues" evidence="2">
    <location>
        <begin position="935"/>
        <end position="946"/>
    </location>
</feature>
<evidence type="ECO:0000256" key="2">
    <source>
        <dbReference type="SAM" id="MobiDB-lite"/>
    </source>
</evidence>
<keyword evidence="1" id="KW-0853">WD repeat</keyword>
<dbReference type="Gene3D" id="2.130.10.10">
    <property type="entry name" value="YVTN repeat-like/Quinoprotein amine dehydrogenase"/>
    <property type="match status" value="4"/>
</dbReference>
<dbReference type="InterPro" id="IPR036322">
    <property type="entry name" value="WD40_repeat_dom_sf"/>
</dbReference>
<feature type="region of interest" description="Disordered" evidence="2">
    <location>
        <begin position="1226"/>
        <end position="1245"/>
    </location>
</feature>
<feature type="compositionally biased region" description="Polar residues" evidence="2">
    <location>
        <begin position="992"/>
        <end position="1001"/>
    </location>
</feature>
<gene>
    <name evidence="3" type="ORF">TWF481_006736</name>
</gene>
<organism evidence="3 4">
    <name type="scientific">Arthrobotrys musiformis</name>
    <dbReference type="NCBI Taxonomy" id="47236"/>
    <lineage>
        <taxon>Eukaryota</taxon>
        <taxon>Fungi</taxon>
        <taxon>Dikarya</taxon>
        <taxon>Ascomycota</taxon>
        <taxon>Pezizomycotina</taxon>
        <taxon>Orbiliomycetes</taxon>
        <taxon>Orbiliales</taxon>
        <taxon>Orbiliaceae</taxon>
        <taxon>Arthrobotrys</taxon>
    </lineage>
</organism>
<name>A0AAV9WB34_9PEZI</name>
<feature type="compositionally biased region" description="Low complexity" evidence="2">
    <location>
        <begin position="1053"/>
        <end position="1067"/>
    </location>
</feature>
<feature type="region of interest" description="Disordered" evidence="2">
    <location>
        <begin position="1"/>
        <end position="29"/>
    </location>
</feature>
<dbReference type="Proteomes" id="UP001370758">
    <property type="component" value="Unassembled WGS sequence"/>
</dbReference>
<dbReference type="Pfam" id="PF00400">
    <property type="entry name" value="WD40"/>
    <property type="match status" value="3"/>
</dbReference>
<feature type="compositionally biased region" description="Polar residues" evidence="2">
    <location>
        <begin position="1"/>
        <end position="11"/>
    </location>
</feature>
<evidence type="ECO:0000313" key="4">
    <source>
        <dbReference type="Proteomes" id="UP001370758"/>
    </source>
</evidence>
<reference evidence="3 4" key="1">
    <citation type="submission" date="2023-08" db="EMBL/GenBank/DDBJ databases">
        <authorList>
            <person name="Palmer J.M."/>
        </authorList>
    </citation>
    <scope>NUCLEOTIDE SEQUENCE [LARGE SCALE GENOMIC DNA]</scope>
    <source>
        <strain evidence="3 4">TWF481</strain>
    </source>
</reference>
<feature type="compositionally biased region" description="Polar residues" evidence="2">
    <location>
        <begin position="19"/>
        <end position="29"/>
    </location>
</feature>
<dbReference type="AlphaFoldDB" id="A0AAV9WB34"/>
<accession>A0AAV9WB34</accession>
<dbReference type="SUPFAM" id="SSF50978">
    <property type="entry name" value="WD40 repeat-like"/>
    <property type="match status" value="2"/>
</dbReference>
<keyword evidence="4" id="KW-1185">Reference proteome</keyword>
<dbReference type="SMART" id="SM00320">
    <property type="entry name" value="WD40"/>
    <property type="match status" value="8"/>
</dbReference>
<feature type="compositionally biased region" description="Polar residues" evidence="2">
    <location>
        <begin position="1095"/>
        <end position="1105"/>
    </location>
</feature>
<comment type="caution">
    <text evidence="3">The sequence shown here is derived from an EMBL/GenBank/DDBJ whole genome shotgun (WGS) entry which is preliminary data.</text>
</comment>
<evidence type="ECO:0000313" key="3">
    <source>
        <dbReference type="EMBL" id="KAK6504798.1"/>
    </source>
</evidence>
<dbReference type="PROSITE" id="PS50082">
    <property type="entry name" value="WD_REPEATS_2"/>
    <property type="match status" value="1"/>
</dbReference>